<name>A0A5E6QI92_PSEFL</name>
<sequence length="84" mass="9133">MTDLITGLQGPRTARQELFYDLEDAASIIGWAVVQLSAMADSESSSAKVDALRKICELMSNEQIKLAGYADEVKAGRIVRSEAE</sequence>
<accession>A0A5E6QI92</accession>
<dbReference type="EMBL" id="CABVGX010000005">
    <property type="protein sequence ID" value="VVM55884.1"/>
    <property type="molecule type" value="Genomic_DNA"/>
</dbReference>
<protein>
    <submittedName>
        <fullName evidence="1">Uncharacterized protein</fullName>
    </submittedName>
</protein>
<dbReference type="OrthoDB" id="7022778at2"/>
<dbReference type="AlphaFoldDB" id="A0A5E6QI92"/>
<proteinExistence type="predicted"/>
<organism evidence="1 2">
    <name type="scientific">Pseudomonas fluorescens</name>
    <dbReference type="NCBI Taxonomy" id="294"/>
    <lineage>
        <taxon>Bacteria</taxon>
        <taxon>Pseudomonadati</taxon>
        <taxon>Pseudomonadota</taxon>
        <taxon>Gammaproteobacteria</taxon>
        <taxon>Pseudomonadales</taxon>
        <taxon>Pseudomonadaceae</taxon>
        <taxon>Pseudomonas</taxon>
    </lineage>
</organism>
<dbReference type="RefSeq" id="WP_150579450.1">
    <property type="nucleotide sequence ID" value="NZ_CABVGX010000005.1"/>
</dbReference>
<dbReference type="Proteomes" id="UP000325607">
    <property type="component" value="Unassembled WGS sequence"/>
</dbReference>
<evidence type="ECO:0000313" key="2">
    <source>
        <dbReference type="Proteomes" id="UP000325607"/>
    </source>
</evidence>
<reference evidence="1 2" key="1">
    <citation type="submission" date="2019-09" db="EMBL/GenBank/DDBJ databases">
        <authorList>
            <person name="Chandra G."/>
            <person name="Truman W A."/>
        </authorList>
    </citation>
    <scope>NUCLEOTIDE SEQUENCE [LARGE SCALE GENOMIC DNA]</scope>
    <source>
        <strain evidence="1">PS645</strain>
    </source>
</reference>
<gene>
    <name evidence="1" type="ORF">PS645_00999</name>
</gene>
<evidence type="ECO:0000313" key="1">
    <source>
        <dbReference type="EMBL" id="VVM55884.1"/>
    </source>
</evidence>